<reference evidence="3 4" key="1">
    <citation type="submission" date="2016-12" db="EMBL/GenBank/DDBJ databases">
        <title>The draft genome sequence of Actinophytocola xinjiangensis.</title>
        <authorList>
            <person name="Wang W."/>
            <person name="Yuan L."/>
        </authorList>
    </citation>
    <scope>NUCLEOTIDE SEQUENCE [LARGE SCALE GENOMIC DNA]</scope>
    <source>
        <strain evidence="3 4">CGMCC 4.4663</strain>
    </source>
</reference>
<dbReference type="PANTHER" id="PTHR30157:SF0">
    <property type="entry name" value="NADPH-DEPENDENT FERRIC-CHELATE REDUCTASE"/>
    <property type="match status" value="1"/>
</dbReference>
<feature type="region of interest" description="Disordered" evidence="1">
    <location>
        <begin position="238"/>
        <end position="258"/>
    </location>
</feature>
<dbReference type="SUPFAM" id="SSF63380">
    <property type="entry name" value="Riboflavin synthase domain-like"/>
    <property type="match status" value="1"/>
</dbReference>
<dbReference type="InterPro" id="IPR013113">
    <property type="entry name" value="SIP_FAD-bd"/>
</dbReference>
<sequence>MEEAGRLEVLAVARPTPRVRRVTFAAPEGFEHWPDQQLKLYFPRGGALRLPESDADTMRWYQAYLAIPLDRRPWMRSFTVRAATPDTLEIDFVLHDTGGPAVRWARQAAAGQVVGRYGPSVAYRRALPEAAEYLFAGDETAVPAVTSLLAALPSTARAAVVLSVHSEQEEQPLPSAATVETHWVRGGLAERIAELPLPEVAWLAGEAGEVRTLRRHLTGRGMAKDQIEFTGYWRRALTQDDPPTNEDLAEAQERVAGS</sequence>
<comment type="caution">
    <text evidence="3">The sequence shown here is derived from an EMBL/GenBank/DDBJ whole genome shotgun (WGS) entry which is preliminary data.</text>
</comment>
<dbReference type="CDD" id="cd06193">
    <property type="entry name" value="siderophore_interacting"/>
    <property type="match status" value="1"/>
</dbReference>
<feature type="domain" description="FAD-binding FR-type" evidence="2">
    <location>
        <begin position="2"/>
        <end position="126"/>
    </location>
</feature>
<proteinExistence type="predicted"/>
<dbReference type="Pfam" id="PF04954">
    <property type="entry name" value="SIP"/>
    <property type="match status" value="1"/>
</dbReference>
<dbReference type="GO" id="GO:0016491">
    <property type="term" value="F:oxidoreductase activity"/>
    <property type="evidence" value="ECO:0007669"/>
    <property type="project" value="InterPro"/>
</dbReference>
<dbReference type="Gene3D" id="2.40.30.10">
    <property type="entry name" value="Translation factors"/>
    <property type="match status" value="1"/>
</dbReference>
<dbReference type="EMBL" id="MSIF01000013">
    <property type="protein sequence ID" value="OLF08038.1"/>
    <property type="molecule type" value="Genomic_DNA"/>
</dbReference>
<evidence type="ECO:0000313" key="4">
    <source>
        <dbReference type="Proteomes" id="UP000185696"/>
    </source>
</evidence>
<protein>
    <recommendedName>
        <fullName evidence="2">FAD-binding FR-type domain-containing protein</fullName>
    </recommendedName>
</protein>
<name>A0A7Z0WLX4_9PSEU</name>
<organism evidence="3 4">
    <name type="scientific">Actinophytocola xinjiangensis</name>
    <dbReference type="NCBI Taxonomy" id="485602"/>
    <lineage>
        <taxon>Bacteria</taxon>
        <taxon>Bacillati</taxon>
        <taxon>Actinomycetota</taxon>
        <taxon>Actinomycetes</taxon>
        <taxon>Pseudonocardiales</taxon>
        <taxon>Pseudonocardiaceae</taxon>
    </lineage>
</organism>
<dbReference type="Gene3D" id="3.40.50.80">
    <property type="entry name" value="Nucleotide-binding domain of ferredoxin-NADP reductase (FNR) module"/>
    <property type="match status" value="1"/>
</dbReference>
<evidence type="ECO:0000259" key="2">
    <source>
        <dbReference type="PROSITE" id="PS51384"/>
    </source>
</evidence>
<gene>
    <name evidence="3" type="ORF">BLA60_24515</name>
</gene>
<dbReference type="OrthoDB" id="3291337at2"/>
<dbReference type="Pfam" id="PF08021">
    <property type="entry name" value="FAD_binding_9"/>
    <property type="match status" value="1"/>
</dbReference>
<dbReference type="RefSeq" id="WP_075135342.1">
    <property type="nucleotide sequence ID" value="NZ_MSIF01000013.1"/>
</dbReference>
<dbReference type="InterPro" id="IPR017938">
    <property type="entry name" value="Riboflavin_synthase-like_b-brl"/>
</dbReference>
<dbReference type="PANTHER" id="PTHR30157">
    <property type="entry name" value="FERRIC REDUCTASE, NADPH-DEPENDENT"/>
    <property type="match status" value="1"/>
</dbReference>
<keyword evidence="4" id="KW-1185">Reference proteome</keyword>
<dbReference type="InterPro" id="IPR017927">
    <property type="entry name" value="FAD-bd_FR_type"/>
</dbReference>
<evidence type="ECO:0000313" key="3">
    <source>
        <dbReference type="EMBL" id="OLF08038.1"/>
    </source>
</evidence>
<dbReference type="InterPro" id="IPR007037">
    <property type="entry name" value="SIP_rossman_dom"/>
</dbReference>
<dbReference type="InterPro" id="IPR039374">
    <property type="entry name" value="SIP_fam"/>
</dbReference>
<dbReference type="AlphaFoldDB" id="A0A7Z0WLX4"/>
<dbReference type="PROSITE" id="PS51384">
    <property type="entry name" value="FAD_FR"/>
    <property type="match status" value="1"/>
</dbReference>
<accession>A0A7Z0WLX4</accession>
<dbReference type="InterPro" id="IPR039261">
    <property type="entry name" value="FNR_nucleotide-bd"/>
</dbReference>
<evidence type="ECO:0000256" key="1">
    <source>
        <dbReference type="SAM" id="MobiDB-lite"/>
    </source>
</evidence>
<dbReference type="Proteomes" id="UP000185696">
    <property type="component" value="Unassembled WGS sequence"/>
</dbReference>